<comment type="caution">
    <text evidence="1">Lacks conserved residue(s) required for the propagation of feature annotation.</text>
</comment>
<sequence>MASCSRVLLTYSYCNVLWFLCVFLQFQYTLQTNEDPLDVLLTSYKNSRETLPENHRFDHHRHVRECQPIIYGNTTFETFSAANKTKYSKSPVVFKSFFKKVETKDGHNYVNGHIVTISNPFESLSVLEPQKPGGCQNSLRSTVAATSKQMNCRLAVNAGFFNTHNGNCLGNVVSNGKLVRDAKGIQNANFGILKNGTLVVGYLSEHDVTPGNGISEFYQLVTGVIWILRNGSLYVDQSIEAECRETEETGTLKKFAEVLSGRTAVGHDKNGQVVIVQVDGKTHYRGLTLYDFGKLLKSYGLVNAINLDGGGSTTFVENGTLVNYPSDQCHKYLCARKVSTILCVHDKMCNPRDCNGHGDCGIDGQCVCRVPWSGPSCSEQVLNGIPYNGTELYNISMAGNHSTSGNETTKEVIKRFLIKNYAWMDALLVISMLINFILLFVTFCGRSSDRIVVPRKPAKSRTNREDEMNLLSSSNYNDDEI</sequence>
<dbReference type="InterPro" id="IPR018711">
    <property type="entry name" value="NAGPA"/>
</dbReference>
<evidence type="ECO:0000256" key="3">
    <source>
        <dbReference type="SAM" id="Phobius"/>
    </source>
</evidence>
<protein>
    <submittedName>
        <fullName evidence="4">N-acetylglucosamine-1-phosphodiester alpha-N-acetylglucosaminidase-like</fullName>
    </submittedName>
</protein>
<keyword evidence="1" id="KW-0245">EGF-like domain</keyword>
<evidence type="ECO:0000256" key="2">
    <source>
        <dbReference type="SAM" id="MobiDB-lite"/>
    </source>
</evidence>
<feature type="region of interest" description="Disordered" evidence="2">
    <location>
        <begin position="455"/>
        <end position="481"/>
    </location>
</feature>
<dbReference type="OrthoDB" id="192253at2759"/>
<gene>
    <name evidence="4" type="ORF">PACLA_8A079754</name>
</gene>
<proteinExistence type="predicted"/>
<dbReference type="InterPro" id="IPR000742">
    <property type="entry name" value="EGF"/>
</dbReference>
<feature type="transmembrane region" description="Helical" evidence="3">
    <location>
        <begin position="421"/>
        <end position="445"/>
    </location>
</feature>
<evidence type="ECO:0000256" key="1">
    <source>
        <dbReference type="PROSITE-ProRule" id="PRU00076"/>
    </source>
</evidence>
<keyword evidence="3" id="KW-0812">Transmembrane</keyword>
<keyword evidence="3" id="KW-0472">Membrane</keyword>
<reference evidence="4" key="1">
    <citation type="submission" date="2020-04" db="EMBL/GenBank/DDBJ databases">
        <authorList>
            <person name="Alioto T."/>
            <person name="Alioto T."/>
            <person name="Gomez Garrido J."/>
        </authorList>
    </citation>
    <scope>NUCLEOTIDE SEQUENCE</scope>
    <source>
        <strain evidence="4">A484AB</strain>
    </source>
</reference>
<keyword evidence="1" id="KW-1015">Disulfide bond</keyword>
<feature type="compositionally biased region" description="Polar residues" evidence="2">
    <location>
        <begin position="470"/>
        <end position="481"/>
    </location>
</feature>
<accession>A0A7D9L339</accession>
<feature type="transmembrane region" description="Helical" evidence="3">
    <location>
        <begin position="7"/>
        <end position="26"/>
    </location>
</feature>
<dbReference type="AlphaFoldDB" id="A0A7D9L339"/>
<keyword evidence="3" id="KW-1133">Transmembrane helix</keyword>
<comment type="caution">
    <text evidence="4">The sequence shown here is derived from an EMBL/GenBank/DDBJ whole genome shotgun (WGS) entry which is preliminary data.</text>
</comment>
<dbReference type="EMBL" id="CACRXK020013927">
    <property type="protein sequence ID" value="CAB4025976.1"/>
    <property type="molecule type" value="Genomic_DNA"/>
</dbReference>
<dbReference type="PROSITE" id="PS50026">
    <property type="entry name" value="EGF_3"/>
    <property type="match status" value="1"/>
</dbReference>
<dbReference type="PROSITE" id="PS01186">
    <property type="entry name" value="EGF_2"/>
    <property type="match status" value="1"/>
</dbReference>
<organism evidence="4 5">
    <name type="scientific">Paramuricea clavata</name>
    <name type="common">Red gorgonian</name>
    <name type="synonym">Violescent sea-whip</name>
    <dbReference type="NCBI Taxonomy" id="317549"/>
    <lineage>
        <taxon>Eukaryota</taxon>
        <taxon>Metazoa</taxon>
        <taxon>Cnidaria</taxon>
        <taxon>Anthozoa</taxon>
        <taxon>Octocorallia</taxon>
        <taxon>Malacalcyonacea</taxon>
        <taxon>Plexauridae</taxon>
        <taxon>Paramuricea</taxon>
    </lineage>
</organism>
<dbReference type="PANTHER" id="PTHR40446:SF2">
    <property type="entry name" value="N-ACETYLGLUCOSAMINE-1-PHOSPHODIESTER ALPHA-N-ACETYLGLUCOSAMINIDASE"/>
    <property type="match status" value="1"/>
</dbReference>
<evidence type="ECO:0000313" key="4">
    <source>
        <dbReference type="EMBL" id="CAB4025976.1"/>
    </source>
</evidence>
<dbReference type="PROSITE" id="PS00022">
    <property type="entry name" value="EGF_1"/>
    <property type="match status" value="1"/>
</dbReference>
<keyword evidence="5" id="KW-1185">Reference proteome</keyword>
<dbReference type="Pfam" id="PF09992">
    <property type="entry name" value="NAGPA"/>
    <property type="match status" value="1"/>
</dbReference>
<feature type="disulfide bond" evidence="1">
    <location>
        <begin position="368"/>
        <end position="377"/>
    </location>
</feature>
<dbReference type="GO" id="GO:0033299">
    <property type="term" value="P:secretion of lysosomal enzymes"/>
    <property type="evidence" value="ECO:0007669"/>
    <property type="project" value="TreeGrafter"/>
</dbReference>
<dbReference type="Gene3D" id="2.10.25.10">
    <property type="entry name" value="Laminin"/>
    <property type="match status" value="1"/>
</dbReference>
<evidence type="ECO:0000313" key="5">
    <source>
        <dbReference type="Proteomes" id="UP001152795"/>
    </source>
</evidence>
<dbReference type="Proteomes" id="UP001152795">
    <property type="component" value="Unassembled WGS sequence"/>
</dbReference>
<name>A0A7D9L339_PARCT</name>
<dbReference type="PANTHER" id="PTHR40446">
    <property type="entry name" value="N-ACETYLGLUCOSAMINE-1-PHOSPHODIESTER ALPHA-N-ACETYLGLUCOSAMINIDASE"/>
    <property type="match status" value="1"/>
</dbReference>